<name>A0A817PV00_9BILA</name>
<dbReference type="EMBL" id="CAJNYD010000014">
    <property type="protein sequence ID" value="CAF3176058.1"/>
    <property type="molecule type" value="Genomic_DNA"/>
</dbReference>
<dbReference type="Proteomes" id="UP000663872">
    <property type="component" value="Unassembled WGS sequence"/>
</dbReference>
<dbReference type="AlphaFoldDB" id="A0A817PV00"/>
<dbReference type="Proteomes" id="UP000663865">
    <property type="component" value="Unassembled WGS sequence"/>
</dbReference>
<dbReference type="Proteomes" id="UP000663833">
    <property type="component" value="Unassembled WGS sequence"/>
</dbReference>
<dbReference type="Proteomes" id="UP000663869">
    <property type="component" value="Unassembled WGS sequence"/>
</dbReference>
<dbReference type="EMBL" id="CAJNYV010003031">
    <property type="protein sequence ID" value="CAF3524616.1"/>
    <property type="molecule type" value="Genomic_DNA"/>
</dbReference>
<gene>
    <name evidence="3" type="ORF">FME351_LOCUS21020</name>
    <name evidence="4" type="ORF">GRG538_LOCUS30716</name>
    <name evidence="2" type="ORF">KIK155_LOCUS17117</name>
    <name evidence="1" type="ORF">LUA448_LOCUS684</name>
</gene>
<evidence type="ECO:0000313" key="4">
    <source>
        <dbReference type="EMBL" id="CAF3738849.1"/>
    </source>
</evidence>
<evidence type="ECO:0000313" key="2">
    <source>
        <dbReference type="EMBL" id="CAF3524616.1"/>
    </source>
</evidence>
<evidence type="ECO:0000313" key="5">
    <source>
        <dbReference type="Proteomes" id="UP000663833"/>
    </source>
</evidence>
<reference evidence="1" key="1">
    <citation type="submission" date="2021-02" db="EMBL/GenBank/DDBJ databases">
        <authorList>
            <person name="Nowell W R."/>
        </authorList>
    </citation>
    <scope>NUCLEOTIDE SEQUENCE</scope>
</reference>
<protein>
    <submittedName>
        <fullName evidence="1">Uncharacterized protein</fullName>
    </submittedName>
</protein>
<comment type="caution">
    <text evidence="1">The sequence shown here is derived from an EMBL/GenBank/DDBJ whole genome shotgun (WGS) entry which is preliminary data.</text>
</comment>
<dbReference type="EMBL" id="CAJNYU010002681">
    <property type="protein sequence ID" value="CAF3582377.1"/>
    <property type="molecule type" value="Genomic_DNA"/>
</dbReference>
<sequence length="72" mass="8640">MATQDYSLLNMIPFEHVIQYEKFKEIHAYTSDEIIENRKLEKNLFLFTIFKNSFLYVTCDCCILMSICIVFE</sequence>
<dbReference type="EMBL" id="CAJNYT010005389">
    <property type="protein sequence ID" value="CAF3738849.1"/>
    <property type="molecule type" value="Genomic_DNA"/>
</dbReference>
<proteinExistence type="predicted"/>
<accession>A0A817PV00</accession>
<evidence type="ECO:0000313" key="1">
    <source>
        <dbReference type="EMBL" id="CAF3176058.1"/>
    </source>
</evidence>
<organism evidence="1 5">
    <name type="scientific">Rotaria socialis</name>
    <dbReference type="NCBI Taxonomy" id="392032"/>
    <lineage>
        <taxon>Eukaryota</taxon>
        <taxon>Metazoa</taxon>
        <taxon>Spiralia</taxon>
        <taxon>Gnathifera</taxon>
        <taxon>Rotifera</taxon>
        <taxon>Eurotatoria</taxon>
        <taxon>Bdelloidea</taxon>
        <taxon>Philodinida</taxon>
        <taxon>Philodinidae</taxon>
        <taxon>Rotaria</taxon>
    </lineage>
</organism>
<evidence type="ECO:0000313" key="3">
    <source>
        <dbReference type="EMBL" id="CAF3582377.1"/>
    </source>
</evidence>